<dbReference type="SMART" id="SM01375">
    <property type="entry name" value="Dynein_light"/>
    <property type="match status" value="1"/>
</dbReference>
<sequence length="270" mass="30203">EIGEEITLLPYDYDINNNGGNGRARESDRGTDDATGNVEKSTENKDQVKSDAEGHLLPADQTEDGGNFTTTPKTDKPEDDRGEFDNDHGEEAELPGYDVLPPPPPRRQTEPVEPEEPRQPDKSSTPPVLPHSEPKLPQPDVDQSPAPVHPQDLPEPSLPFPPPPHPRNHHPQPVPASTGSEACQVIATGMNMEMQQYASLLANEALTQFPNHMMAIARHIMVHFEERYGSPWCCIVSNGQLGFYLRYDRQNYIYFALSRHTIFLYKTFTS</sequence>
<dbReference type="Pfam" id="PF01221">
    <property type="entry name" value="Dynein_light"/>
    <property type="match status" value="1"/>
</dbReference>
<accession>A0A498STB3</accession>
<feature type="compositionally biased region" description="Basic and acidic residues" evidence="1">
    <location>
        <begin position="107"/>
        <end position="121"/>
    </location>
</feature>
<feature type="compositionally biased region" description="Basic and acidic residues" evidence="1">
    <location>
        <begin position="40"/>
        <end position="54"/>
    </location>
</feature>
<dbReference type="AlphaFoldDB" id="A0A498STB3"/>
<evidence type="ECO:0000313" key="3">
    <source>
        <dbReference type="Proteomes" id="UP000276991"/>
    </source>
</evidence>
<proteinExistence type="predicted"/>
<gene>
    <name evidence="2" type="ORF">NAV_LOCUS8063</name>
</gene>
<feature type="compositionally biased region" description="Basic and acidic residues" evidence="1">
    <location>
        <begin position="73"/>
        <end position="91"/>
    </location>
</feature>
<dbReference type="InterPro" id="IPR001372">
    <property type="entry name" value="Dynein_light_chain_typ-1/2"/>
</dbReference>
<feature type="non-terminal residue" evidence="2">
    <location>
        <position position="1"/>
    </location>
</feature>
<evidence type="ECO:0000256" key="1">
    <source>
        <dbReference type="SAM" id="MobiDB-lite"/>
    </source>
</evidence>
<feature type="compositionally biased region" description="Basic and acidic residues" evidence="1">
    <location>
        <begin position="23"/>
        <end position="32"/>
    </location>
</feature>
<dbReference type="GO" id="GO:0030286">
    <property type="term" value="C:dynein complex"/>
    <property type="evidence" value="ECO:0007669"/>
    <property type="project" value="InterPro"/>
</dbReference>
<organism evidence="2 3">
    <name type="scientific">Acanthocheilonema viteae</name>
    <name type="common">Filarial nematode worm</name>
    <name type="synonym">Dipetalonema viteae</name>
    <dbReference type="NCBI Taxonomy" id="6277"/>
    <lineage>
        <taxon>Eukaryota</taxon>
        <taxon>Metazoa</taxon>
        <taxon>Ecdysozoa</taxon>
        <taxon>Nematoda</taxon>
        <taxon>Chromadorea</taxon>
        <taxon>Rhabditida</taxon>
        <taxon>Spirurina</taxon>
        <taxon>Spiruromorpha</taxon>
        <taxon>Filarioidea</taxon>
        <taxon>Onchocercidae</taxon>
        <taxon>Acanthocheilonema</taxon>
    </lineage>
</organism>
<dbReference type="Gene3D" id="3.30.740.10">
    <property type="entry name" value="Protein Inhibitor Of Neuronal Nitric Oxide Synthase"/>
    <property type="match status" value="1"/>
</dbReference>
<dbReference type="OrthoDB" id="10033309at2759"/>
<dbReference type="STRING" id="6277.A0A498STB3"/>
<feature type="compositionally biased region" description="Pro residues" evidence="1">
    <location>
        <begin position="156"/>
        <end position="165"/>
    </location>
</feature>
<dbReference type="CDD" id="cd21450">
    <property type="entry name" value="DLC-like_DYNLL1-like"/>
    <property type="match status" value="1"/>
</dbReference>
<evidence type="ECO:0000313" key="2">
    <source>
        <dbReference type="EMBL" id="VBB33272.1"/>
    </source>
</evidence>
<evidence type="ECO:0008006" key="4">
    <source>
        <dbReference type="Google" id="ProtNLM"/>
    </source>
</evidence>
<dbReference type="EMBL" id="UPTC01002271">
    <property type="protein sequence ID" value="VBB33272.1"/>
    <property type="molecule type" value="Genomic_DNA"/>
</dbReference>
<name>A0A498STB3_ACAVI</name>
<dbReference type="SUPFAM" id="SSF54648">
    <property type="entry name" value="DLC"/>
    <property type="match status" value="1"/>
</dbReference>
<feature type="region of interest" description="Disordered" evidence="1">
    <location>
        <begin position="1"/>
        <end position="179"/>
    </location>
</feature>
<protein>
    <recommendedName>
        <fullName evidence="4">Dynein light chain</fullName>
    </recommendedName>
</protein>
<keyword evidence="3" id="KW-1185">Reference proteome</keyword>
<dbReference type="InterPro" id="IPR037177">
    <property type="entry name" value="DLC_sf"/>
</dbReference>
<dbReference type="Proteomes" id="UP000276991">
    <property type="component" value="Unassembled WGS sequence"/>
</dbReference>
<reference evidence="2 3" key="1">
    <citation type="submission" date="2018-08" db="EMBL/GenBank/DDBJ databases">
        <authorList>
            <person name="Laetsch R D."/>
            <person name="Stevens L."/>
            <person name="Kumar S."/>
            <person name="Blaxter L. M."/>
        </authorList>
    </citation>
    <scope>NUCLEOTIDE SEQUENCE [LARGE SCALE GENOMIC DNA]</scope>
</reference>
<dbReference type="GO" id="GO:0007017">
    <property type="term" value="P:microtubule-based process"/>
    <property type="evidence" value="ECO:0007669"/>
    <property type="project" value="InterPro"/>
</dbReference>